<reference evidence="1 2" key="1">
    <citation type="submission" date="2016-07" db="EMBL/GenBank/DDBJ databases">
        <title>High microdiversification within the ubiquitous acI lineage of Actinobacteria.</title>
        <authorList>
            <person name="Neuenschwander S.M."/>
            <person name="Salcher M."/>
            <person name="Ghai R."/>
            <person name="Pernthaler J."/>
        </authorList>
    </citation>
    <scope>NUCLEOTIDE SEQUENCE [LARGE SCALE GENOMIC DNA]</scope>
    <source>
        <strain evidence="1">MMS-IA-79</strain>
    </source>
</reference>
<gene>
    <name evidence="1" type="ORF">A1sIA79_02100</name>
</gene>
<dbReference type="Proteomes" id="UP000217177">
    <property type="component" value="Chromosome"/>
</dbReference>
<name>A0ABM6MDR9_9ACTN</name>
<accession>A0ABM6MDR9</accession>
<sequence>MSKSNAVAFTETTTGKDVLEHIKGLFEVDRKVRKKEIQAVVEVNANSFIQNELNNFFRTFHVSVLRTQRTSFDFQWLSEIMSSVAFEKDKRIRVQEYLTRTYSDTIGAQDLKEISEEMLFLLEREFKKIRGLKQAYYYRNRSVKAIINFLESEEGADLLRTKIVSKEAIPGWLDKIKVRFTNLELGEKFTRNSYLSEFEVFLHDAHILYASSGTIDPDKSFNYRVMSAISPTEERFDQSPQLNRAYQQLSSYYEKAVEVKTDTSRIDLVLDHGAVEFKAVKGEGLFAYYKPKKENMQALKDLEAQVLAASFDEENLPDIGTQIVSKPGLLLVIKCLGKPSAQTIKDFEKFVSKALH</sequence>
<dbReference type="RefSeq" id="WP_095674592.1">
    <property type="nucleotide sequence ID" value="NZ_CP016774.1"/>
</dbReference>
<dbReference type="EMBL" id="CP016774">
    <property type="protein sequence ID" value="ASY17035.1"/>
    <property type="molecule type" value="Genomic_DNA"/>
</dbReference>
<protein>
    <recommendedName>
        <fullName evidence="3">DUF4143 domain-containing protein</fullName>
    </recommendedName>
</protein>
<organism evidence="1 2">
    <name type="scientific">Candidatus Planktophila versatilis</name>
    <dbReference type="NCBI Taxonomy" id="1884905"/>
    <lineage>
        <taxon>Bacteria</taxon>
        <taxon>Bacillati</taxon>
        <taxon>Actinomycetota</taxon>
        <taxon>Actinomycetes</taxon>
        <taxon>Candidatus Nanopelagicales</taxon>
        <taxon>Candidatus Nanopelagicaceae</taxon>
        <taxon>Candidatus Planktophila</taxon>
    </lineage>
</organism>
<evidence type="ECO:0000313" key="1">
    <source>
        <dbReference type="EMBL" id="ASY17035.1"/>
    </source>
</evidence>
<evidence type="ECO:0000313" key="2">
    <source>
        <dbReference type="Proteomes" id="UP000217177"/>
    </source>
</evidence>
<proteinExistence type="predicted"/>
<evidence type="ECO:0008006" key="3">
    <source>
        <dbReference type="Google" id="ProtNLM"/>
    </source>
</evidence>
<keyword evidence="2" id="KW-1185">Reference proteome</keyword>